<protein>
    <submittedName>
        <fullName evidence="1">Uncharacterized protein</fullName>
    </submittedName>
</protein>
<gene>
    <name evidence="1" type="ORF">METZ01_LOCUS449585</name>
</gene>
<dbReference type="EMBL" id="UINC01185162">
    <property type="protein sequence ID" value="SVD96731.1"/>
    <property type="molecule type" value="Genomic_DNA"/>
</dbReference>
<accession>A0A382ZMQ1</accession>
<organism evidence="1">
    <name type="scientific">marine metagenome</name>
    <dbReference type="NCBI Taxonomy" id="408172"/>
    <lineage>
        <taxon>unclassified sequences</taxon>
        <taxon>metagenomes</taxon>
        <taxon>ecological metagenomes</taxon>
    </lineage>
</organism>
<dbReference type="AlphaFoldDB" id="A0A382ZMQ1"/>
<proteinExistence type="predicted"/>
<sequence length="52" mass="6160">MKVPLLQATTALDTVWVPDPVWYHFIVDTLAHYQLSPDCEARDWREREFDSP</sequence>
<evidence type="ECO:0000313" key="1">
    <source>
        <dbReference type="EMBL" id="SVD96731.1"/>
    </source>
</evidence>
<reference evidence="1" key="1">
    <citation type="submission" date="2018-05" db="EMBL/GenBank/DDBJ databases">
        <authorList>
            <person name="Lanie J.A."/>
            <person name="Ng W.-L."/>
            <person name="Kazmierczak K.M."/>
            <person name="Andrzejewski T.M."/>
            <person name="Davidsen T.M."/>
            <person name="Wayne K.J."/>
            <person name="Tettelin H."/>
            <person name="Glass J.I."/>
            <person name="Rusch D."/>
            <person name="Podicherti R."/>
            <person name="Tsui H.-C.T."/>
            <person name="Winkler M.E."/>
        </authorList>
    </citation>
    <scope>NUCLEOTIDE SEQUENCE</scope>
</reference>
<name>A0A382ZMQ1_9ZZZZ</name>